<feature type="transmembrane region" description="Helical" evidence="4">
    <location>
        <begin position="50"/>
        <end position="75"/>
    </location>
</feature>
<comment type="caution">
    <text evidence="6">The sequence shown here is derived from an EMBL/GenBank/DDBJ whole genome shotgun (WGS) entry which is preliminary data.</text>
</comment>
<feature type="transmembrane region" description="Helical" evidence="4">
    <location>
        <begin position="160"/>
        <end position="177"/>
    </location>
</feature>
<accession>A0A8J2Z3L1</accession>
<feature type="transmembrane region" description="Helical" evidence="4">
    <location>
        <begin position="136"/>
        <end position="155"/>
    </location>
</feature>
<keyword evidence="4" id="KW-1133">Transmembrane helix</keyword>
<evidence type="ECO:0000256" key="3">
    <source>
        <dbReference type="ARBA" id="ARBA00047594"/>
    </source>
</evidence>
<dbReference type="RefSeq" id="WP_117002010.1">
    <property type="nucleotide sequence ID" value="NZ_BMJS01000008.1"/>
</dbReference>
<dbReference type="Gene3D" id="1.20.144.10">
    <property type="entry name" value="Phosphatidic acid phosphatase type 2/haloperoxidase"/>
    <property type="match status" value="1"/>
</dbReference>
<dbReference type="InterPro" id="IPR036938">
    <property type="entry name" value="PAP2/HPO_sf"/>
</dbReference>
<dbReference type="PANTHER" id="PTHR14969">
    <property type="entry name" value="SPHINGOSINE-1-PHOSPHATE PHOSPHOHYDROLASE"/>
    <property type="match status" value="1"/>
</dbReference>
<feature type="domain" description="Phosphatidic acid phosphatase type 2/haloperoxidase" evidence="5">
    <location>
        <begin position="85"/>
        <end position="201"/>
    </location>
</feature>
<feature type="transmembrane region" description="Helical" evidence="4">
    <location>
        <begin position="12"/>
        <end position="30"/>
    </location>
</feature>
<dbReference type="AlphaFoldDB" id="A0A8J2Z3L1"/>
<keyword evidence="4" id="KW-0472">Membrane</keyword>
<evidence type="ECO:0000313" key="6">
    <source>
        <dbReference type="EMBL" id="GGF94952.1"/>
    </source>
</evidence>
<evidence type="ECO:0000256" key="1">
    <source>
        <dbReference type="ARBA" id="ARBA00012374"/>
    </source>
</evidence>
<dbReference type="PANTHER" id="PTHR14969:SF13">
    <property type="entry name" value="AT30094P"/>
    <property type="match status" value="1"/>
</dbReference>
<reference evidence="6" key="2">
    <citation type="submission" date="2020-09" db="EMBL/GenBank/DDBJ databases">
        <authorList>
            <person name="Sun Q."/>
            <person name="Zhou Y."/>
        </authorList>
    </citation>
    <scope>NUCLEOTIDE SEQUENCE</scope>
    <source>
        <strain evidence="6">CGMCC 1.15758</strain>
    </source>
</reference>
<dbReference type="Proteomes" id="UP000636949">
    <property type="component" value="Unassembled WGS sequence"/>
</dbReference>
<dbReference type="SUPFAM" id="SSF48317">
    <property type="entry name" value="Acid phosphatase/Vanadium-dependent haloperoxidase"/>
    <property type="match status" value="1"/>
</dbReference>
<name>A0A8J2Z3L1_9GAMM</name>
<dbReference type="GO" id="GO:0050380">
    <property type="term" value="F:undecaprenyl-diphosphatase activity"/>
    <property type="evidence" value="ECO:0007669"/>
    <property type="project" value="UniProtKB-EC"/>
</dbReference>
<comment type="catalytic activity">
    <reaction evidence="3">
        <text>di-trans,octa-cis-undecaprenyl diphosphate + H2O = di-trans,octa-cis-undecaprenyl phosphate + phosphate + H(+)</text>
        <dbReference type="Rhea" id="RHEA:28094"/>
        <dbReference type="ChEBI" id="CHEBI:15377"/>
        <dbReference type="ChEBI" id="CHEBI:15378"/>
        <dbReference type="ChEBI" id="CHEBI:43474"/>
        <dbReference type="ChEBI" id="CHEBI:58405"/>
        <dbReference type="ChEBI" id="CHEBI:60392"/>
        <dbReference type="EC" id="3.6.1.27"/>
    </reaction>
</comment>
<evidence type="ECO:0000259" key="5">
    <source>
        <dbReference type="SMART" id="SM00014"/>
    </source>
</evidence>
<feature type="transmembrane region" description="Helical" evidence="4">
    <location>
        <begin position="183"/>
        <end position="200"/>
    </location>
</feature>
<proteinExistence type="predicted"/>
<evidence type="ECO:0000256" key="2">
    <source>
        <dbReference type="ARBA" id="ARBA00032707"/>
    </source>
</evidence>
<evidence type="ECO:0000256" key="4">
    <source>
        <dbReference type="SAM" id="Phobius"/>
    </source>
</evidence>
<dbReference type="EC" id="3.6.1.27" evidence="1"/>
<dbReference type="EMBL" id="BMJS01000008">
    <property type="protein sequence ID" value="GGF94952.1"/>
    <property type="molecule type" value="Genomic_DNA"/>
</dbReference>
<dbReference type="Pfam" id="PF01569">
    <property type="entry name" value="PAP2"/>
    <property type="match status" value="1"/>
</dbReference>
<gene>
    <name evidence="6" type="ORF">GCM10010995_10180</name>
</gene>
<dbReference type="OrthoDB" id="6399397at2"/>
<protein>
    <recommendedName>
        <fullName evidence="1">undecaprenyl-diphosphate phosphatase</fullName>
        <ecNumber evidence="1">3.6.1.27</ecNumber>
    </recommendedName>
    <alternativeName>
        <fullName evidence="2">Undecaprenyl pyrophosphate phosphatase</fullName>
    </alternativeName>
</protein>
<dbReference type="InterPro" id="IPR000326">
    <property type="entry name" value="PAP2/HPO"/>
</dbReference>
<keyword evidence="7" id="KW-1185">Reference proteome</keyword>
<dbReference type="SMART" id="SM00014">
    <property type="entry name" value="acidPPc"/>
    <property type="match status" value="1"/>
</dbReference>
<organism evidence="6 7">
    <name type="scientific">Cysteiniphilum litorale</name>
    <dbReference type="NCBI Taxonomy" id="2056700"/>
    <lineage>
        <taxon>Bacteria</taxon>
        <taxon>Pseudomonadati</taxon>
        <taxon>Pseudomonadota</taxon>
        <taxon>Gammaproteobacteria</taxon>
        <taxon>Thiotrichales</taxon>
        <taxon>Fastidiosibacteraceae</taxon>
        <taxon>Cysteiniphilum</taxon>
    </lineage>
</organism>
<keyword evidence="4" id="KW-0812">Transmembrane</keyword>
<evidence type="ECO:0000313" key="7">
    <source>
        <dbReference type="Proteomes" id="UP000636949"/>
    </source>
</evidence>
<reference evidence="6" key="1">
    <citation type="journal article" date="2014" name="Int. J. Syst. Evol. Microbiol.">
        <title>Complete genome sequence of Corynebacterium casei LMG S-19264T (=DSM 44701T), isolated from a smear-ripened cheese.</title>
        <authorList>
            <consortium name="US DOE Joint Genome Institute (JGI-PGF)"/>
            <person name="Walter F."/>
            <person name="Albersmeier A."/>
            <person name="Kalinowski J."/>
            <person name="Ruckert C."/>
        </authorList>
    </citation>
    <scope>NUCLEOTIDE SEQUENCE</scope>
    <source>
        <strain evidence="6">CGMCC 1.15758</strain>
    </source>
</reference>
<feature type="transmembrane region" description="Helical" evidence="4">
    <location>
        <begin position="87"/>
        <end position="108"/>
    </location>
</feature>
<sequence>MTNNFKKLIKITLIYGIVTLIICAISYIYFDRLLVTSISEQLQHNILIKLSNILSFIFDPNNWFVLFIILVIICIWQKTRDKLNPRLLAWTMSLFISIAAATVLKLTLARYRPELFLQEGLYGFHWLSHKRLFNSFPSGHATLGFAGLLGLAYLVQNKKFTVLCIIIALIITISRILSSEHYLSDVLAGVYIGVFSYLWAKALCYRKSS</sequence>